<feature type="compositionally biased region" description="Basic and acidic residues" evidence="1">
    <location>
        <begin position="310"/>
        <end position="324"/>
    </location>
</feature>
<keyword evidence="4" id="KW-1185">Reference proteome</keyword>
<evidence type="ECO:0000313" key="4">
    <source>
        <dbReference type="Proteomes" id="UP000054007"/>
    </source>
</evidence>
<dbReference type="AlphaFoldDB" id="A0A0D7AXA9"/>
<reference evidence="3 4" key="1">
    <citation type="journal article" date="2015" name="Fungal Genet. Biol.">
        <title>Evolution of novel wood decay mechanisms in Agaricales revealed by the genome sequences of Fistulina hepatica and Cylindrobasidium torrendii.</title>
        <authorList>
            <person name="Floudas D."/>
            <person name="Held B.W."/>
            <person name="Riley R."/>
            <person name="Nagy L.G."/>
            <person name="Koehler G."/>
            <person name="Ransdell A.S."/>
            <person name="Younus H."/>
            <person name="Chow J."/>
            <person name="Chiniquy J."/>
            <person name="Lipzen A."/>
            <person name="Tritt A."/>
            <person name="Sun H."/>
            <person name="Haridas S."/>
            <person name="LaButti K."/>
            <person name="Ohm R.A."/>
            <person name="Kues U."/>
            <person name="Blanchette R.A."/>
            <person name="Grigoriev I.V."/>
            <person name="Minto R.E."/>
            <person name="Hibbett D.S."/>
        </authorList>
    </citation>
    <scope>NUCLEOTIDE SEQUENCE [LARGE SCALE GENOMIC DNA]</scope>
    <source>
        <strain evidence="3 4">FP15055 ss-10</strain>
    </source>
</reference>
<dbReference type="PANTHER" id="PTHR36223">
    <property type="entry name" value="BETA-LACTAMASE-TYPE TRANSPEPTIDASE FOLD DOMAIN CONTAINING PROTEIN"/>
    <property type="match status" value="1"/>
</dbReference>
<organism evidence="3 4">
    <name type="scientific">Cylindrobasidium torrendii FP15055 ss-10</name>
    <dbReference type="NCBI Taxonomy" id="1314674"/>
    <lineage>
        <taxon>Eukaryota</taxon>
        <taxon>Fungi</taxon>
        <taxon>Dikarya</taxon>
        <taxon>Basidiomycota</taxon>
        <taxon>Agaricomycotina</taxon>
        <taxon>Agaricomycetes</taxon>
        <taxon>Agaricomycetidae</taxon>
        <taxon>Agaricales</taxon>
        <taxon>Marasmiineae</taxon>
        <taxon>Physalacriaceae</taxon>
        <taxon>Cylindrobasidium</taxon>
    </lineage>
</organism>
<name>A0A0D7AXA9_9AGAR</name>
<gene>
    <name evidence="3" type="ORF">CYLTODRAFT_426478</name>
</gene>
<sequence length="324" mass="35915">MVEHGGISAHVVVDGAELPEYASEYDEDSKKLKCWIPSEAGKEFTLRLKRETSDYYGETRFLVDGQCVLARTCEENSSLCSCSGLRNGVRSQRPLLFANTKISDDDALLGGSVPAEVGTISIEHWHIEKGGSHACKDLKRLFKPTGPVHERTKPVGHVTILGDERPCPKKRLAGHVKYVKHLITFVFQYRPQEFLRANGIVPRPKTEENLTLDGAKPISPLTGTPEPRGKKRKAPAVRDFIDLTEDDDGAKAHAGEGDDEEQAAIDDLKAELEIKRMELQLSKLERQKRKKAKLAGPSKVNGVKASQGKPQEKSKQEMVKEESV</sequence>
<feature type="region of interest" description="Disordered" evidence="1">
    <location>
        <begin position="206"/>
        <end position="238"/>
    </location>
</feature>
<evidence type="ECO:0000256" key="1">
    <source>
        <dbReference type="SAM" id="MobiDB-lite"/>
    </source>
</evidence>
<dbReference type="InterPro" id="IPR057678">
    <property type="entry name" value="DUF7918"/>
</dbReference>
<evidence type="ECO:0000259" key="2">
    <source>
        <dbReference type="Pfam" id="PF25534"/>
    </source>
</evidence>
<dbReference type="Proteomes" id="UP000054007">
    <property type="component" value="Unassembled WGS sequence"/>
</dbReference>
<feature type="region of interest" description="Disordered" evidence="1">
    <location>
        <begin position="285"/>
        <end position="324"/>
    </location>
</feature>
<evidence type="ECO:0000313" key="3">
    <source>
        <dbReference type="EMBL" id="KIY63008.1"/>
    </source>
</evidence>
<dbReference type="OrthoDB" id="3364132at2759"/>
<accession>A0A0D7AXA9</accession>
<feature type="domain" description="DUF7918" evidence="2">
    <location>
        <begin position="6"/>
        <end position="203"/>
    </location>
</feature>
<proteinExistence type="predicted"/>
<protein>
    <recommendedName>
        <fullName evidence="2">DUF7918 domain-containing protein</fullName>
    </recommendedName>
</protein>
<dbReference type="PANTHER" id="PTHR36223:SF1">
    <property type="entry name" value="TRANSCRIPTION ELONGATION FACTOR EAF N-TERMINAL DOMAIN-CONTAINING PROTEIN"/>
    <property type="match status" value="1"/>
</dbReference>
<dbReference type="EMBL" id="KN880729">
    <property type="protein sequence ID" value="KIY63008.1"/>
    <property type="molecule type" value="Genomic_DNA"/>
</dbReference>
<dbReference type="Pfam" id="PF25534">
    <property type="entry name" value="DUF7918"/>
    <property type="match status" value="1"/>
</dbReference>